<evidence type="ECO:0000256" key="2">
    <source>
        <dbReference type="ARBA" id="ARBA00023125"/>
    </source>
</evidence>
<name>A0A1G7XFY8_9FLAO</name>
<evidence type="ECO:0000313" key="4">
    <source>
        <dbReference type="EMBL" id="SDG83057.1"/>
    </source>
</evidence>
<evidence type="ECO:0000256" key="3">
    <source>
        <dbReference type="ARBA" id="ARBA00023163"/>
    </source>
</evidence>
<evidence type="ECO:0000256" key="1">
    <source>
        <dbReference type="ARBA" id="ARBA00023015"/>
    </source>
</evidence>
<dbReference type="GO" id="GO:0003677">
    <property type="term" value="F:DNA binding"/>
    <property type="evidence" value="ECO:0007669"/>
    <property type="project" value="UniProtKB-KW"/>
</dbReference>
<keyword evidence="1" id="KW-0805">Transcription regulation</keyword>
<dbReference type="PANTHER" id="PTHR38465:SF1">
    <property type="entry name" value="HTH-TYPE TRANSCRIPTIONAL REGULATOR MJ1563-RELATED"/>
    <property type="match status" value="1"/>
</dbReference>
<keyword evidence="5" id="KW-1185">Reference proteome</keyword>
<evidence type="ECO:0000313" key="5">
    <source>
        <dbReference type="Proteomes" id="UP000199296"/>
    </source>
</evidence>
<keyword evidence="2" id="KW-0238">DNA-binding</keyword>
<dbReference type="InterPro" id="IPR052362">
    <property type="entry name" value="HTH-GbsR_regulator"/>
</dbReference>
<accession>A0A1G7XFY8</accession>
<dbReference type="InterPro" id="IPR036390">
    <property type="entry name" value="WH_DNA-bd_sf"/>
</dbReference>
<gene>
    <name evidence="4" type="ORF">SAMN04488027_10883</name>
</gene>
<sequence>MKPKHNPAQTCSHVPDKELSLHLEKEQHLPPLAAKIYSLLILSNAEALTFEEIKDLTGASKSSVSNQLNFLIEEGRVDFIFKDDKRKRYFKTKRDYFKKTLELHLKETDKEINILSKIIQHKADQDFNKKLVSIFKTHLENQKKNILETLNTLKETSHNIDTYEK</sequence>
<dbReference type="InterPro" id="IPR036388">
    <property type="entry name" value="WH-like_DNA-bd_sf"/>
</dbReference>
<reference evidence="4 5" key="1">
    <citation type="submission" date="2016-10" db="EMBL/GenBank/DDBJ databases">
        <authorList>
            <person name="de Groot N.N."/>
        </authorList>
    </citation>
    <scope>NUCLEOTIDE SEQUENCE [LARGE SCALE GENOMIC DNA]</scope>
    <source>
        <strain evidence="4 5">DSM 19803</strain>
    </source>
</reference>
<dbReference type="STRING" id="470826.SAMN04488027_10883"/>
<protein>
    <recommendedName>
        <fullName evidence="6">DNA-binding transcriptional regulator GbsR, MarR family</fullName>
    </recommendedName>
</protein>
<dbReference type="RefSeq" id="WP_093368159.1">
    <property type="nucleotide sequence ID" value="NZ_FNCW01000008.1"/>
</dbReference>
<proteinExistence type="predicted"/>
<dbReference type="Proteomes" id="UP000199296">
    <property type="component" value="Unassembled WGS sequence"/>
</dbReference>
<dbReference type="AlphaFoldDB" id="A0A1G7XFY8"/>
<dbReference type="OrthoDB" id="1807857at2"/>
<dbReference type="PANTHER" id="PTHR38465">
    <property type="entry name" value="HTH-TYPE TRANSCRIPTIONAL REGULATOR MJ1563-RELATED"/>
    <property type="match status" value="1"/>
</dbReference>
<dbReference type="SUPFAM" id="SSF46785">
    <property type="entry name" value="Winged helix' DNA-binding domain"/>
    <property type="match status" value="1"/>
</dbReference>
<dbReference type="Gene3D" id="1.10.10.10">
    <property type="entry name" value="Winged helix-like DNA-binding domain superfamily/Winged helix DNA-binding domain"/>
    <property type="match status" value="1"/>
</dbReference>
<dbReference type="EMBL" id="FNCW01000008">
    <property type="protein sequence ID" value="SDG83057.1"/>
    <property type="molecule type" value="Genomic_DNA"/>
</dbReference>
<evidence type="ECO:0008006" key="6">
    <source>
        <dbReference type="Google" id="ProtNLM"/>
    </source>
</evidence>
<keyword evidence="3" id="KW-0804">Transcription</keyword>
<organism evidence="4 5">
    <name type="scientific">Psychroflexus sediminis</name>
    <dbReference type="NCBI Taxonomy" id="470826"/>
    <lineage>
        <taxon>Bacteria</taxon>
        <taxon>Pseudomonadati</taxon>
        <taxon>Bacteroidota</taxon>
        <taxon>Flavobacteriia</taxon>
        <taxon>Flavobacteriales</taxon>
        <taxon>Flavobacteriaceae</taxon>
        <taxon>Psychroflexus</taxon>
    </lineage>
</organism>